<dbReference type="AlphaFoldDB" id="A0A087S931"/>
<name>A0A087S931_9ARCH</name>
<dbReference type="CDD" id="cd05637">
    <property type="entry name" value="SIS_PGI_PMI_2"/>
    <property type="match status" value="1"/>
</dbReference>
<dbReference type="EMBL" id="JOTA01000002">
    <property type="protein sequence ID" value="KFM22235.1"/>
    <property type="molecule type" value="Genomic_DNA"/>
</dbReference>
<evidence type="ECO:0000313" key="5">
    <source>
        <dbReference type="Proteomes" id="UP000029384"/>
    </source>
</evidence>
<feature type="domain" description="SIS" evidence="3">
    <location>
        <begin position="33"/>
        <end position="184"/>
    </location>
</feature>
<organism evidence="4 5">
    <name type="scientific">Marine Group I thaumarchaeote SCGC AAA799-B03</name>
    <dbReference type="NCBI Taxonomy" id="1502289"/>
    <lineage>
        <taxon>Archaea</taxon>
        <taxon>Nitrososphaerota</taxon>
        <taxon>Marine Group I</taxon>
    </lineage>
</organism>
<keyword evidence="2 4" id="KW-0413">Isomerase</keyword>
<dbReference type="GO" id="GO:1901135">
    <property type="term" value="P:carbohydrate derivative metabolic process"/>
    <property type="evidence" value="ECO:0007669"/>
    <property type="project" value="InterPro"/>
</dbReference>
<evidence type="ECO:0000256" key="1">
    <source>
        <dbReference type="ARBA" id="ARBA00010523"/>
    </source>
</evidence>
<protein>
    <submittedName>
        <fullName evidence="4">Glucose-mannose-6-phosphate isomerase protein</fullName>
        <ecNumber evidence="4">5.3.1.9</ecNumber>
    </submittedName>
</protein>
<dbReference type="InterPro" id="IPR001347">
    <property type="entry name" value="SIS_dom"/>
</dbReference>
<dbReference type="PROSITE" id="PS51464">
    <property type="entry name" value="SIS"/>
    <property type="match status" value="1"/>
</dbReference>
<proteinExistence type="inferred from homology"/>
<dbReference type="InterPro" id="IPR046348">
    <property type="entry name" value="SIS_dom_sf"/>
</dbReference>
<evidence type="ECO:0000313" key="4">
    <source>
        <dbReference type="EMBL" id="KFM22235.1"/>
    </source>
</evidence>
<dbReference type="PATRIC" id="fig|1502289.3.peg.145"/>
<accession>A0A087S931</accession>
<evidence type="ECO:0000259" key="3">
    <source>
        <dbReference type="PROSITE" id="PS51464"/>
    </source>
</evidence>
<dbReference type="GO" id="GO:0005975">
    <property type="term" value="P:carbohydrate metabolic process"/>
    <property type="evidence" value="ECO:0007669"/>
    <property type="project" value="InterPro"/>
</dbReference>
<dbReference type="GO" id="GO:0004347">
    <property type="term" value="F:glucose-6-phosphate isomerase activity"/>
    <property type="evidence" value="ECO:0007669"/>
    <property type="project" value="UniProtKB-EC"/>
</dbReference>
<evidence type="ECO:0000256" key="2">
    <source>
        <dbReference type="ARBA" id="ARBA00023235"/>
    </source>
</evidence>
<dbReference type="SUPFAM" id="SSF53697">
    <property type="entry name" value="SIS domain"/>
    <property type="match status" value="1"/>
</dbReference>
<dbReference type="CDD" id="cd05017">
    <property type="entry name" value="SIS_PGI_PMI_1"/>
    <property type="match status" value="1"/>
</dbReference>
<keyword evidence="5" id="KW-1185">Reference proteome</keyword>
<comment type="caution">
    <text evidence="4">The sequence shown here is derived from an EMBL/GenBank/DDBJ whole genome shotgun (WGS) entry which is preliminary data.</text>
</comment>
<dbReference type="InterPro" id="IPR035484">
    <property type="entry name" value="SIS_PGI/PMI_1"/>
</dbReference>
<dbReference type="GO" id="GO:0004476">
    <property type="term" value="F:mannose-6-phosphate isomerase activity"/>
    <property type="evidence" value="ECO:0007669"/>
    <property type="project" value="InterPro"/>
</dbReference>
<dbReference type="GO" id="GO:0097367">
    <property type="term" value="F:carbohydrate derivative binding"/>
    <property type="evidence" value="ECO:0007669"/>
    <property type="project" value="InterPro"/>
</dbReference>
<dbReference type="EC" id="5.3.1.9" evidence="4"/>
<dbReference type="Gene3D" id="3.40.50.10490">
    <property type="entry name" value="Glucose-6-phosphate isomerase like protein, domain 1"/>
    <property type="match status" value="2"/>
</dbReference>
<dbReference type="Proteomes" id="UP000029384">
    <property type="component" value="Unassembled WGS sequence"/>
</dbReference>
<reference evidence="4 5" key="1">
    <citation type="submission" date="2014-06" db="EMBL/GenBank/DDBJ databases">
        <authorList>
            <person name="Ngugi D.K."/>
            <person name="Blom J."/>
            <person name="Alam I."/>
            <person name="Rashid M."/>
            <person name="Baalawi W."/>
            <person name="Zhang G."/>
            <person name="Hikmawan T."/>
            <person name="Guan Y."/>
            <person name="Antunes A."/>
            <person name="Siam R."/>
            <person name="El-Dorry H."/>
            <person name="Bajic V."/>
            <person name="Stingl U."/>
        </authorList>
    </citation>
    <scope>NUCLEOTIDE SEQUENCE [LARGE SCALE GENOMIC DNA]</scope>
    <source>
        <strain evidence="4">SCGC AAA799-B03</strain>
    </source>
</reference>
<gene>
    <name evidence="4" type="ORF">AAA799B03_00135</name>
</gene>
<dbReference type="Pfam" id="PF10432">
    <property type="entry name" value="bact-PGI_C"/>
    <property type="match status" value="1"/>
</dbReference>
<comment type="similarity">
    <text evidence="1">Belongs to the PGI/PMI family.</text>
</comment>
<dbReference type="InterPro" id="IPR019490">
    <property type="entry name" value="Glu6P/Mann6P_isomerase_C"/>
</dbReference>
<sequence>MGTEEMLVKYDPEGLHKVYDRWPEIARESYESNHEHIDESNVNHIIFAGMGGSGSVGDLFSSIFSKTNLFVSVVKGYNLPKNIDKNTLVITTSVSGNTVETLNILQNAFESKCRVAAFSSGGKMEEYCKKHNILYKKLKQNHSPRASFPTYVYSLLKNLEPLIPLTKTDIFDSIKSLEKTKTNIFSSNLTTTNNSLNLAKWISSIPLIYYPWGLQTAAIRFKNSLQENAKMHTITEDVVEACHNGIVAWENPSEIKPILIRGVDDYSKTKETWQIIKQYFKNNEIDFYEIISEHGNILSKLISLVYVLDYASIYKAVISHIDPSPVLPINYVKEQRSVTREQIAQN</sequence>